<dbReference type="AlphaFoldDB" id="A0A1W6K955"/>
<name>A0A1W6K955_9GAMM</name>
<organism evidence="1 2">
    <name type="scientific">Marinobacter salarius</name>
    <dbReference type="NCBI Taxonomy" id="1420917"/>
    <lineage>
        <taxon>Bacteria</taxon>
        <taxon>Pseudomonadati</taxon>
        <taxon>Pseudomonadota</taxon>
        <taxon>Gammaproteobacteria</taxon>
        <taxon>Pseudomonadales</taxon>
        <taxon>Marinobacteraceae</taxon>
        <taxon>Marinobacter</taxon>
    </lineage>
</organism>
<evidence type="ECO:0000313" key="1">
    <source>
        <dbReference type="EMBL" id="ARM83941.1"/>
    </source>
</evidence>
<sequence length="88" mass="9737">MSTLNIPFLPWFSESSCVTNANDECVFAAVNGHVYRSNSQEDHDTAKLVAAAPDMYSLLSDILKNYECGDIVDQEIQSVLARARGERP</sequence>
<dbReference type="EMBL" id="CP020931">
    <property type="protein sequence ID" value="ARM83941.1"/>
    <property type="molecule type" value="Genomic_DNA"/>
</dbReference>
<proteinExistence type="predicted"/>
<dbReference type="GeneID" id="77255823"/>
<reference evidence="1 2" key="1">
    <citation type="submission" date="2017-04" db="EMBL/GenBank/DDBJ databases">
        <title>Genome Sequence of Marinobacter salarius strain SMR5 Isolated from a culture of the Diatom Skeletonema marinoi.</title>
        <authorList>
            <person name="Topel M."/>
            <person name="Pinder M.I.M."/>
            <person name="Johansson O.N."/>
            <person name="Kourtchenko O."/>
            <person name="Godhe A."/>
            <person name="Clarke A.K."/>
        </authorList>
    </citation>
    <scope>NUCLEOTIDE SEQUENCE [LARGE SCALE GENOMIC DNA]</scope>
    <source>
        <strain evidence="1 2">SMR5</strain>
    </source>
</reference>
<evidence type="ECO:0000313" key="2">
    <source>
        <dbReference type="Proteomes" id="UP000193100"/>
    </source>
</evidence>
<gene>
    <name evidence="1" type="ORF">MARSALSMR5_01863</name>
</gene>
<accession>A0A1W6K955</accession>
<dbReference type="RefSeq" id="WP_085680281.1">
    <property type="nucleotide sequence ID" value="NZ_CP020931.1"/>
</dbReference>
<protein>
    <submittedName>
        <fullName evidence="1">Uncharacterized protein</fullName>
    </submittedName>
</protein>
<dbReference type="Proteomes" id="UP000193100">
    <property type="component" value="Chromosome"/>
</dbReference>